<dbReference type="InterPro" id="IPR036389">
    <property type="entry name" value="RNase_III_sf"/>
</dbReference>
<dbReference type="PROSITE" id="PS50142">
    <property type="entry name" value="RNASE_3_2"/>
    <property type="match status" value="1"/>
</dbReference>
<proteinExistence type="predicted"/>
<dbReference type="GO" id="GO:0003735">
    <property type="term" value="F:structural constituent of ribosome"/>
    <property type="evidence" value="ECO:0007669"/>
    <property type="project" value="InterPro"/>
</dbReference>
<dbReference type="GO" id="GO:0006396">
    <property type="term" value="P:RNA processing"/>
    <property type="evidence" value="ECO:0007669"/>
    <property type="project" value="InterPro"/>
</dbReference>
<organism evidence="2 3">
    <name type="scientific">Wallemia mellicola (strain ATCC MYA-4683 / CBS 633.66)</name>
    <name type="common">Wallemia sebi (CBS 633.66)</name>
    <dbReference type="NCBI Taxonomy" id="671144"/>
    <lineage>
        <taxon>Eukaryota</taxon>
        <taxon>Fungi</taxon>
        <taxon>Dikarya</taxon>
        <taxon>Basidiomycota</taxon>
        <taxon>Wallemiomycotina</taxon>
        <taxon>Wallemiomycetes</taxon>
        <taxon>Wallemiales</taxon>
        <taxon>Wallemiaceae</taxon>
        <taxon>Wallemia</taxon>
    </lineage>
</organism>
<feature type="domain" description="RNase III" evidence="1">
    <location>
        <begin position="22"/>
        <end position="143"/>
    </location>
</feature>
<dbReference type="eggNOG" id="ENOG502SE0R">
    <property type="taxonomic scope" value="Eukaryota"/>
</dbReference>
<dbReference type="PANTHER" id="PTHR28160:SF1">
    <property type="entry name" value="LARGE RIBOSOMAL SUBUNIT PROTEIN ML57"/>
    <property type="match status" value="1"/>
</dbReference>
<dbReference type="PANTHER" id="PTHR28160">
    <property type="entry name" value="54S RIBOSOMAL PROTEIN L15, MITOCHONDRIAL"/>
    <property type="match status" value="1"/>
</dbReference>
<gene>
    <name evidence="2" type="ORF">WALSEDRAFT_34146</name>
</gene>
<sequence>MRLINRVGGIRRISTNINTNALQAYFKQQFPSLPEEINEQVALRAVTHKSIAGIHEDHQSRLSFLGRRTLRFQLMLHLLESGKSVEDELFRCLDTSKLGETIGNDWELERVMRWSTNSENSGVYKVRGSTVEAVVGAISHQYGQEISNKIFKSKILPKLGLY</sequence>
<dbReference type="InterPro" id="IPR000999">
    <property type="entry name" value="RNase_III_dom"/>
</dbReference>
<protein>
    <recommendedName>
        <fullName evidence="1">RNase III domain-containing protein</fullName>
    </recommendedName>
</protein>
<keyword evidence="3" id="KW-1185">Reference proteome</keyword>
<evidence type="ECO:0000313" key="2">
    <source>
        <dbReference type="EMBL" id="EIM19274.1"/>
    </source>
</evidence>
<dbReference type="EMBL" id="JH668253">
    <property type="protein sequence ID" value="EIM19274.1"/>
    <property type="molecule type" value="Genomic_DNA"/>
</dbReference>
<dbReference type="CDD" id="cd00593">
    <property type="entry name" value="RIBOc"/>
    <property type="match status" value="1"/>
</dbReference>
<dbReference type="RefSeq" id="XP_006960668.1">
    <property type="nucleotide sequence ID" value="XM_006960606.1"/>
</dbReference>
<evidence type="ECO:0000313" key="3">
    <source>
        <dbReference type="Proteomes" id="UP000005242"/>
    </source>
</evidence>
<dbReference type="GO" id="GO:0032543">
    <property type="term" value="P:mitochondrial translation"/>
    <property type="evidence" value="ECO:0007669"/>
    <property type="project" value="InterPro"/>
</dbReference>
<accession>I4Y5N2</accession>
<dbReference type="KEGG" id="wse:WALSEDRAFT_34146"/>
<dbReference type="SUPFAM" id="SSF69065">
    <property type="entry name" value="RNase III domain-like"/>
    <property type="match status" value="1"/>
</dbReference>
<evidence type="ECO:0000259" key="1">
    <source>
        <dbReference type="PROSITE" id="PS50142"/>
    </source>
</evidence>
<dbReference type="GeneID" id="18471822"/>
<dbReference type="Pfam" id="PF14622">
    <property type="entry name" value="Ribonucleas_3_3"/>
    <property type="match status" value="1"/>
</dbReference>
<dbReference type="GO" id="GO:0005762">
    <property type="term" value="C:mitochondrial large ribosomal subunit"/>
    <property type="evidence" value="ECO:0007669"/>
    <property type="project" value="InterPro"/>
</dbReference>
<dbReference type="GO" id="GO:0004525">
    <property type="term" value="F:ribonuclease III activity"/>
    <property type="evidence" value="ECO:0007669"/>
    <property type="project" value="InterPro"/>
</dbReference>
<dbReference type="Gene3D" id="1.10.1520.10">
    <property type="entry name" value="Ribonuclease III domain"/>
    <property type="match status" value="1"/>
</dbReference>
<name>I4Y5N2_WALMC</name>
<dbReference type="AlphaFoldDB" id="I4Y5N2"/>
<reference evidence="2 3" key="1">
    <citation type="journal article" date="2012" name="Fungal Genet. Biol.">
        <title>The genome of the xerotolerant mold Wallemia sebi reveals adaptations to osmotic stress and suggests cryptic sexual reproduction.</title>
        <authorList>
            <person name="Padamsee M."/>
            <person name="Kumar T.K.A."/>
            <person name="Riley R."/>
            <person name="Binder M."/>
            <person name="Boyd A."/>
            <person name="Calvo A.M."/>
            <person name="Furukawa K."/>
            <person name="Hesse C."/>
            <person name="Hohmann S."/>
            <person name="James T.Y."/>
            <person name="LaButti K."/>
            <person name="Lapidus A."/>
            <person name="Lindquist E."/>
            <person name="Lucas S."/>
            <person name="Miller K."/>
            <person name="Shantappa S."/>
            <person name="Grigoriev I.V."/>
            <person name="Hibbett D.S."/>
            <person name="McLaughlin D.J."/>
            <person name="Spatafora J.W."/>
            <person name="Aime M.C."/>
        </authorList>
    </citation>
    <scope>NUCLEOTIDE SEQUENCE [LARGE SCALE GENOMIC DNA]</scope>
    <source>
        <strain evidence="3">ATCC MYA-4683 / CBS 633.66</strain>
    </source>
</reference>
<dbReference type="Proteomes" id="UP000005242">
    <property type="component" value="Unassembled WGS sequence"/>
</dbReference>
<dbReference type="InParanoid" id="I4Y5N2"/>
<dbReference type="HOGENOM" id="CLU_073894_1_0_1"/>
<dbReference type="InterPro" id="IPR040030">
    <property type="entry name" value="Ribosomal_mL57"/>
</dbReference>